<proteinExistence type="predicted"/>
<accession>A0A0V1GUN8</accession>
<sequence length="69" mass="7725">MANLIYGKPISGPVLQEKALDFSIKLGTLNDLITKKGYNVDLEYNADETSLVWKYLPETSLVSMTEKTD</sequence>
<gene>
    <name evidence="1" type="ORF">T11_11515</name>
</gene>
<protein>
    <recommendedName>
        <fullName evidence="3">Jerky-like protein-like</fullName>
    </recommendedName>
</protein>
<evidence type="ECO:0008006" key="3">
    <source>
        <dbReference type="Google" id="ProtNLM"/>
    </source>
</evidence>
<name>A0A0V1GUN8_9BILA</name>
<dbReference type="OrthoDB" id="6717120at2759"/>
<dbReference type="AlphaFoldDB" id="A0A0V1GUN8"/>
<evidence type="ECO:0000313" key="1">
    <source>
        <dbReference type="EMBL" id="KRZ01936.1"/>
    </source>
</evidence>
<keyword evidence="2" id="KW-1185">Reference proteome</keyword>
<evidence type="ECO:0000313" key="2">
    <source>
        <dbReference type="Proteomes" id="UP000055024"/>
    </source>
</evidence>
<comment type="caution">
    <text evidence="1">The sequence shown here is derived from an EMBL/GenBank/DDBJ whole genome shotgun (WGS) entry which is preliminary data.</text>
</comment>
<dbReference type="Proteomes" id="UP000055024">
    <property type="component" value="Unassembled WGS sequence"/>
</dbReference>
<organism evidence="1 2">
    <name type="scientific">Trichinella zimbabwensis</name>
    <dbReference type="NCBI Taxonomy" id="268475"/>
    <lineage>
        <taxon>Eukaryota</taxon>
        <taxon>Metazoa</taxon>
        <taxon>Ecdysozoa</taxon>
        <taxon>Nematoda</taxon>
        <taxon>Enoplea</taxon>
        <taxon>Dorylaimia</taxon>
        <taxon>Trichinellida</taxon>
        <taxon>Trichinellidae</taxon>
        <taxon>Trichinella</taxon>
    </lineage>
</organism>
<dbReference type="EMBL" id="JYDP01000252">
    <property type="protein sequence ID" value="KRZ01936.1"/>
    <property type="molecule type" value="Genomic_DNA"/>
</dbReference>
<reference evidence="1 2" key="1">
    <citation type="submission" date="2015-01" db="EMBL/GenBank/DDBJ databases">
        <title>Evolution of Trichinella species and genotypes.</title>
        <authorList>
            <person name="Korhonen P.K."/>
            <person name="Edoardo P."/>
            <person name="Giuseppe L.R."/>
            <person name="Gasser R.B."/>
        </authorList>
    </citation>
    <scope>NUCLEOTIDE SEQUENCE [LARGE SCALE GENOMIC DNA]</scope>
    <source>
        <strain evidence="1">ISS1029</strain>
    </source>
</reference>